<dbReference type="InterPro" id="IPR037158">
    <property type="entry name" value="Thr_synth_N_sf"/>
</dbReference>
<keyword evidence="6" id="KW-0028">Amino-acid biosynthesis</keyword>
<dbReference type="FunFam" id="3.40.50.1100:FF:000022">
    <property type="entry name" value="Threonine synthase"/>
    <property type="match status" value="1"/>
</dbReference>
<reference evidence="15 16" key="1">
    <citation type="submission" date="2007-01" db="EMBL/GenBank/DDBJ databases">
        <authorList>
            <person name="Haygood M."/>
            <person name="Podell S."/>
            <person name="Anderson C."/>
            <person name="Hopkinson B."/>
            <person name="Roe K."/>
            <person name="Barbeau K."/>
            <person name="Gaasterland T."/>
            <person name="Ferriera S."/>
            <person name="Johnson J."/>
            <person name="Kravitz S."/>
            <person name="Beeson K."/>
            <person name="Sutton G."/>
            <person name="Rogers Y.-H."/>
            <person name="Friedman R."/>
            <person name="Frazier M."/>
            <person name="Venter J.C."/>
        </authorList>
    </citation>
    <scope>NUCLEOTIDE SEQUENCE [LARGE SCALE GENOMIC DNA]</scope>
    <source>
        <strain evidence="15 16">ATCC 23134</strain>
    </source>
</reference>
<protein>
    <recommendedName>
        <fullName evidence="5 11">Threonine synthase</fullName>
        <ecNumber evidence="4 11">4.2.3.1</ecNumber>
    </recommendedName>
</protein>
<name>A1ZLX0_MICM2</name>
<dbReference type="GO" id="GO:0009088">
    <property type="term" value="P:threonine biosynthetic process"/>
    <property type="evidence" value="ECO:0007669"/>
    <property type="project" value="UniProtKB-UniRule"/>
</dbReference>
<dbReference type="InterPro" id="IPR000634">
    <property type="entry name" value="Ser/Thr_deHydtase_PyrdxlP-BS"/>
</dbReference>
<keyword evidence="9 15" id="KW-0456">Lyase</keyword>
<evidence type="ECO:0000256" key="10">
    <source>
        <dbReference type="ARBA" id="ARBA00049144"/>
    </source>
</evidence>
<comment type="pathway">
    <text evidence="2">Amino-acid biosynthesis; L-threonine biosynthesis; L-threonine from L-aspartate: step 5/5.</text>
</comment>
<dbReference type="eggNOG" id="COG0498">
    <property type="taxonomic scope" value="Bacteria"/>
</dbReference>
<dbReference type="Pfam" id="PF00291">
    <property type="entry name" value="PALP"/>
    <property type="match status" value="1"/>
</dbReference>
<comment type="caution">
    <text evidence="15">The sequence shown here is derived from an EMBL/GenBank/DDBJ whole genome shotgun (WGS) entry which is preliminary data.</text>
</comment>
<dbReference type="InterPro" id="IPR004450">
    <property type="entry name" value="Thr_synthase-like"/>
</dbReference>
<dbReference type="Pfam" id="PF14821">
    <property type="entry name" value="Thr_synth_N"/>
    <property type="match status" value="1"/>
</dbReference>
<dbReference type="InterPro" id="IPR051166">
    <property type="entry name" value="Threonine_Synthase"/>
</dbReference>
<dbReference type="PANTHER" id="PTHR42690">
    <property type="entry name" value="THREONINE SYNTHASE FAMILY MEMBER"/>
    <property type="match status" value="1"/>
</dbReference>
<evidence type="ECO:0000256" key="12">
    <source>
        <dbReference type="PIRSR" id="PIRSR604450-51"/>
    </source>
</evidence>
<dbReference type="Proteomes" id="UP000004095">
    <property type="component" value="Unassembled WGS sequence"/>
</dbReference>
<gene>
    <name evidence="15" type="ORF">M23134_04349</name>
</gene>
<organism evidence="15 16">
    <name type="scientific">Microscilla marina ATCC 23134</name>
    <dbReference type="NCBI Taxonomy" id="313606"/>
    <lineage>
        <taxon>Bacteria</taxon>
        <taxon>Pseudomonadati</taxon>
        <taxon>Bacteroidota</taxon>
        <taxon>Cytophagia</taxon>
        <taxon>Cytophagales</taxon>
        <taxon>Microscillaceae</taxon>
        <taxon>Microscilla</taxon>
    </lineage>
</organism>
<sequence length="462" mass="51280">MAYSLPLAAFYLKEFSKMQLYSTQKQSKEVSFQQAIFQGLPPDNGLYVPKQVPTLPASFFDNIESLSLPEIAIEVTKALLGDEIPEADLERCVRTAINFDAPVKKLDEQVYVQELFHGPTLAFKDFGARFMAQLMGYWQTKQATDASATQTQDIHILVATSGDTGGAVAQGFYQVPGIKVVVLYPAGKVSPIQEKQFSTLGENVTAIAIDGTFDDCQKLVKQAFLNDELRNQLPLSSANSINISRLIPQSFYYFYAYAQLKHLGKKLVFTVPSGNLGNLCGGLLAQQMGLPVHGFVSATNKNNVFPQFLQSGEFTPHPSFATISNAMDVGNPSNFARIKEWLGDDYQAFEGKITGKYYNDEETKETIKKVFAHSQYVLDPHSAIGYRATQEYLANKDDDIVGVFLSTAHPAKFLEVVEQTIGQKLPIPEKLQEVMDNPNKNLTMSNSFEEFKAYLMKAFAEA</sequence>
<keyword evidence="8 12" id="KW-0663">Pyridoxal phosphate</keyword>
<dbReference type="InterPro" id="IPR029144">
    <property type="entry name" value="Thr_synth_N"/>
</dbReference>
<dbReference type="EC" id="4.2.3.1" evidence="4 11"/>
<dbReference type="GO" id="GO:0004795">
    <property type="term" value="F:threonine synthase activity"/>
    <property type="evidence" value="ECO:0007669"/>
    <property type="project" value="UniProtKB-UniRule"/>
</dbReference>
<keyword evidence="16" id="KW-1185">Reference proteome</keyword>
<evidence type="ECO:0000256" key="6">
    <source>
        <dbReference type="ARBA" id="ARBA00022605"/>
    </source>
</evidence>
<feature type="modified residue" description="N6-(pyridoxal phosphate)lysine" evidence="12">
    <location>
        <position position="124"/>
    </location>
</feature>
<evidence type="ECO:0000256" key="4">
    <source>
        <dbReference type="ARBA" id="ARBA00013028"/>
    </source>
</evidence>
<dbReference type="UniPathway" id="UPA00050">
    <property type="reaction ID" value="UER00065"/>
</dbReference>
<evidence type="ECO:0000256" key="2">
    <source>
        <dbReference type="ARBA" id="ARBA00004979"/>
    </source>
</evidence>
<evidence type="ECO:0000256" key="5">
    <source>
        <dbReference type="ARBA" id="ARBA00018679"/>
    </source>
</evidence>
<evidence type="ECO:0000256" key="11">
    <source>
        <dbReference type="NCBIfam" id="TIGR00260"/>
    </source>
</evidence>
<proteinExistence type="inferred from homology"/>
<evidence type="ECO:0000256" key="7">
    <source>
        <dbReference type="ARBA" id="ARBA00022697"/>
    </source>
</evidence>
<dbReference type="SUPFAM" id="SSF53686">
    <property type="entry name" value="Tryptophan synthase beta subunit-like PLP-dependent enzymes"/>
    <property type="match status" value="1"/>
</dbReference>
<keyword evidence="7" id="KW-0791">Threonine biosynthesis</keyword>
<dbReference type="Gene3D" id="3.40.50.1100">
    <property type="match status" value="2"/>
</dbReference>
<feature type="domain" description="Tryptophan synthase beta chain-like PALP" evidence="13">
    <location>
        <begin position="103"/>
        <end position="393"/>
    </location>
</feature>
<feature type="domain" description="Threonine synthase N-terminal" evidence="14">
    <location>
        <begin position="21"/>
        <end position="96"/>
    </location>
</feature>
<accession>A1ZLX0</accession>
<dbReference type="GO" id="GO:0030170">
    <property type="term" value="F:pyridoxal phosphate binding"/>
    <property type="evidence" value="ECO:0007669"/>
    <property type="project" value="InterPro"/>
</dbReference>
<evidence type="ECO:0000259" key="14">
    <source>
        <dbReference type="Pfam" id="PF14821"/>
    </source>
</evidence>
<comment type="similarity">
    <text evidence="3">Belongs to the threonine synthase family.</text>
</comment>
<comment type="cofactor">
    <cofactor evidence="1 12">
        <name>pyridoxal 5'-phosphate</name>
        <dbReference type="ChEBI" id="CHEBI:597326"/>
    </cofactor>
</comment>
<evidence type="ECO:0000259" key="13">
    <source>
        <dbReference type="Pfam" id="PF00291"/>
    </source>
</evidence>
<evidence type="ECO:0000256" key="9">
    <source>
        <dbReference type="ARBA" id="ARBA00023239"/>
    </source>
</evidence>
<evidence type="ECO:0000313" key="15">
    <source>
        <dbReference type="EMBL" id="EAY28502.1"/>
    </source>
</evidence>
<dbReference type="Gene3D" id="3.90.1380.10">
    <property type="entry name" value="Threonine synthase, N-terminal domain"/>
    <property type="match status" value="1"/>
</dbReference>
<dbReference type="PROSITE" id="PS00165">
    <property type="entry name" value="DEHYDRATASE_SER_THR"/>
    <property type="match status" value="1"/>
</dbReference>
<evidence type="ECO:0000256" key="1">
    <source>
        <dbReference type="ARBA" id="ARBA00001933"/>
    </source>
</evidence>
<dbReference type="PANTHER" id="PTHR42690:SF1">
    <property type="entry name" value="THREONINE SYNTHASE-LIKE 2"/>
    <property type="match status" value="1"/>
</dbReference>
<dbReference type="AlphaFoldDB" id="A1ZLX0"/>
<dbReference type="NCBIfam" id="TIGR00260">
    <property type="entry name" value="thrC"/>
    <property type="match status" value="1"/>
</dbReference>
<dbReference type="InterPro" id="IPR001926">
    <property type="entry name" value="TrpB-like_PALP"/>
</dbReference>
<evidence type="ECO:0000256" key="8">
    <source>
        <dbReference type="ARBA" id="ARBA00022898"/>
    </source>
</evidence>
<dbReference type="InterPro" id="IPR036052">
    <property type="entry name" value="TrpB-like_PALP_sf"/>
</dbReference>
<evidence type="ECO:0000256" key="3">
    <source>
        <dbReference type="ARBA" id="ARBA00005517"/>
    </source>
</evidence>
<comment type="catalytic activity">
    <reaction evidence="10">
        <text>O-phospho-L-homoserine + H2O = L-threonine + phosphate</text>
        <dbReference type="Rhea" id="RHEA:10840"/>
        <dbReference type="ChEBI" id="CHEBI:15377"/>
        <dbReference type="ChEBI" id="CHEBI:43474"/>
        <dbReference type="ChEBI" id="CHEBI:57590"/>
        <dbReference type="ChEBI" id="CHEBI:57926"/>
        <dbReference type="EC" id="4.2.3.1"/>
    </reaction>
</comment>
<dbReference type="EMBL" id="AAWS01000015">
    <property type="protein sequence ID" value="EAY28502.1"/>
    <property type="molecule type" value="Genomic_DNA"/>
</dbReference>
<evidence type="ECO:0000313" key="16">
    <source>
        <dbReference type="Proteomes" id="UP000004095"/>
    </source>
</evidence>